<evidence type="ECO:0000313" key="9">
    <source>
        <dbReference type="EMBL" id="MCC5465187.1"/>
    </source>
</evidence>
<comment type="caution">
    <text evidence="9">The sequence shown here is derived from an EMBL/GenBank/DDBJ whole genome shotgun (WGS) entry which is preliminary data.</text>
</comment>
<name>A0ABS8HPR2_9FIRM</name>
<evidence type="ECO:0000256" key="1">
    <source>
        <dbReference type="ARBA" id="ARBA00001933"/>
    </source>
</evidence>
<dbReference type="InterPro" id="IPR015421">
    <property type="entry name" value="PyrdxlP-dep_Trfase_major"/>
</dbReference>
<keyword evidence="5 8" id="KW-0663">Pyridoxal phosphate</keyword>
<evidence type="ECO:0000256" key="4">
    <source>
        <dbReference type="ARBA" id="ARBA00022605"/>
    </source>
</evidence>
<reference evidence="9" key="1">
    <citation type="submission" date="2021-11" db="EMBL/GenBank/DDBJ databases">
        <title>Description of a new species Pelosinus isolated from the bottom sediments of Lake Baikal.</title>
        <authorList>
            <person name="Zakharyuk A."/>
        </authorList>
    </citation>
    <scope>NUCLEOTIDE SEQUENCE</scope>
    <source>
        <strain evidence="9">Bkl1</strain>
    </source>
</reference>
<dbReference type="GO" id="GO:0008483">
    <property type="term" value="F:transaminase activity"/>
    <property type="evidence" value="ECO:0007669"/>
    <property type="project" value="UniProtKB-KW"/>
</dbReference>
<evidence type="ECO:0000256" key="5">
    <source>
        <dbReference type="ARBA" id="ARBA00022898"/>
    </source>
</evidence>
<keyword evidence="9" id="KW-0032">Aminotransferase</keyword>
<dbReference type="Gene3D" id="3.40.640.10">
    <property type="entry name" value="Type I PLP-dependent aspartate aminotransferase-like (Major domain)"/>
    <property type="match status" value="1"/>
</dbReference>
<evidence type="ECO:0000256" key="2">
    <source>
        <dbReference type="ARBA" id="ARBA00009077"/>
    </source>
</evidence>
<dbReference type="Gene3D" id="3.90.1150.10">
    <property type="entry name" value="Aspartate Aminotransferase, domain 1"/>
    <property type="match status" value="1"/>
</dbReference>
<keyword evidence="4" id="KW-0028">Amino-acid biosynthesis</keyword>
<dbReference type="SUPFAM" id="SSF53383">
    <property type="entry name" value="PLP-dependent transferases"/>
    <property type="match status" value="1"/>
</dbReference>
<proteinExistence type="inferred from homology"/>
<sequence>MKEKDFATKLLHVGVEIDAHTGAVSTPIYQVSTFHQNIDQPQEYEYSRSGNPTRKALETTIAELEEGIAGFAFASGIAAVSTALLLFQQGDHILAPKDVYGGTYRLLSKVCGKWGIDHTFVDTTDLKEIEKAVKSNTKAIVLESPSNPLLKVSDLPQICAWAKSKGIITIVDNTFMTPYLQRPLTFGADIVVHSATKFLAGHSDVVAGLIATNSKKLADELYFLQNALGAVLGPQDCWLTMRGIKTLKVRMDHSQQAALKIAKALAEHPNVKAVHYPGLPEDPGYELLKGQAAGFGAVLSFEVESAALAKRIMRNVKLSAVAVSLGSVESILSYPVSMSHAAIEPHVRQALGISDGLLRLSVGLEDANDLLADLTSAMEE</sequence>
<dbReference type="InterPro" id="IPR015424">
    <property type="entry name" value="PyrdxlP-dep_Trfase"/>
</dbReference>
<dbReference type="Pfam" id="PF01053">
    <property type="entry name" value="Cys_Met_Meta_PP"/>
    <property type="match status" value="1"/>
</dbReference>
<dbReference type="RefSeq" id="WP_229534523.1">
    <property type="nucleotide sequence ID" value="NZ_JAJHJB010000007.1"/>
</dbReference>
<evidence type="ECO:0000313" key="10">
    <source>
        <dbReference type="EMBL" id="MCC5465198.1"/>
    </source>
</evidence>
<evidence type="ECO:0000256" key="6">
    <source>
        <dbReference type="ARBA" id="ARBA00023167"/>
    </source>
</evidence>
<evidence type="ECO:0000256" key="7">
    <source>
        <dbReference type="ARBA" id="ARBA00023239"/>
    </source>
</evidence>
<protein>
    <recommendedName>
        <fullName evidence="3">cysteine-S-conjugate beta-lyase</fullName>
        <ecNumber evidence="3">4.4.1.13</ecNumber>
    </recommendedName>
</protein>
<dbReference type="EMBL" id="JAJHJB010000007">
    <property type="protein sequence ID" value="MCC5465198.1"/>
    <property type="molecule type" value="Genomic_DNA"/>
</dbReference>
<dbReference type="PANTHER" id="PTHR11808">
    <property type="entry name" value="TRANS-SULFURATION ENZYME FAMILY MEMBER"/>
    <property type="match status" value="1"/>
</dbReference>
<evidence type="ECO:0000256" key="8">
    <source>
        <dbReference type="RuleBase" id="RU362118"/>
    </source>
</evidence>
<dbReference type="Proteomes" id="UP001165492">
    <property type="component" value="Unassembled WGS sequence"/>
</dbReference>
<dbReference type="PANTHER" id="PTHR11808:SF50">
    <property type="entry name" value="CYSTATHIONINE BETA-LYASE"/>
    <property type="match status" value="1"/>
</dbReference>
<dbReference type="EMBL" id="JAJHJB010000007">
    <property type="protein sequence ID" value="MCC5465187.1"/>
    <property type="molecule type" value="Genomic_DNA"/>
</dbReference>
<evidence type="ECO:0000256" key="3">
    <source>
        <dbReference type="ARBA" id="ARBA00012224"/>
    </source>
</evidence>
<comment type="cofactor">
    <cofactor evidence="1 8">
        <name>pyridoxal 5'-phosphate</name>
        <dbReference type="ChEBI" id="CHEBI:597326"/>
    </cofactor>
</comment>
<evidence type="ECO:0000313" key="11">
    <source>
        <dbReference type="Proteomes" id="UP001165492"/>
    </source>
</evidence>
<dbReference type="InterPro" id="IPR000277">
    <property type="entry name" value="Cys/Met-Metab_PyrdxlP-dep_enz"/>
</dbReference>
<organism evidence="9 11">
    <name type="scientific">Pelosinus baikalensis</name>
    <dbReference type="NCBI Taxonomy" id="2892015"/>
    <lineage>
        <taxon>Bacteria</taxon>
        <taxon>Bacillati</taxon>
        <taxon>Bacillota</taxon>
        <taxon>Negativicutes</taxon>
        <taxon>Selenomonadales</taxon>
        <taxon>Sporomusaceae</taxon>
        <taxon>Pelosinus</taxon>
    </lineage>
</organism>
<dbReference type="InterPro" id="IPR015422">
    <property type="entry name" value="PyrdxlP-dep_Trfase_small"/>
</dbReference>
<keyword evidence="11" id="KW-1185">Reference proteome</keyword>
<accession>A0ABS8HPR2</accession>
<dbReference type="EC" id="4.4.1.13" evidence="3"/>
<keyword evidence="9" id="KW-0808">Transferase</keyword>
<dbReference type="PROSITE" id="PS00868">
    <property type="entry name" value="CYS_MET_METAB_PP"/>
    <property type="match status" value="1"/>
</dbReference>
<keyword evidence="6" id="KW-0486">Methionine biosynthesis</keyword>
<dbReference type="PIRSF" id="PIRSF001434">
    <property type="entry name" value="CGS"/>
    <property type="match status" value="1"/>
</dbReference>
<dbReference type="CDD" id="cd00614">
    <property type="entry name" value="CGS_like"/>
    <property type="match status" value="1"/>
</dbReference>
<gene>
    <name evidence="9" type="ORF">LMF89_07405</name>
    <name evidence="10" type="ORF">LMF89_07460</name>
</gene>
<comment type="similarity">
    <text evidence="2 8">Belongs to the trans-sulfuration enzymes family.</text>
</comment>
<keyword evidence="7" id="KW-0456">Lyase</keyword>
<dbReference type="InterPro" id="IPR054542">
    <property type="entry name" value="Cys_met_metab_PP"/>
</dbReference>